<feature type="domain" description="PHD-type" evidence="10">
    <location>
        <begin position="1203"/>
        <end position="1254"/>
    </location>
</feature>
<evidence type="ECO:0000313" key="12">
    <source>
        <dbReference type="Ensembl" id="ENSEBUP00000004295.1"/>
    </source>
</evidence>
<feature type="compositionally biased region" description="Polar residues" evidence="9">
    <location>
        <begin position="169"/>
        <end position="196"/>
    </location>
</feature>
<feature type="region of interest" description="Disordered" evidence="9">
    <location>
        <begin position="139"/>
        <end position="214"/>
    </location>
</feature>
<feature type="region of interest" description="Disordered" evidence="9">
    <location>
        <begin position="371"/>
        <end position="434"/>
    </location>
</feature>
<dbReference type="Pfam" id="PF15613">
    <property type="entry name" value="WSD"/>
    <property type="match status" value="1"/>
</dbReference>
<protein>
    <recommendedName>
        <fullName evidence="14">Bromodomain adjacent to zinc finger domain protein 1A</fullName>
    </recommendedName>
</protein>
<feature type="compositionally biased region" description="Basic and acidic residues" evidence="9">
    <location>
        <begin position="1580"/>
        <end position="1594"/>
    </location>
</feature>
<dbReference type="Ensembl" id="ENSEBUT00000004723.1">
    <property type="protein sequence ID" value="ENSEBUP00000004295.1"/>
    <property type="gene ID" value="ENSEBUG00000003021.1"/>
</dbReference>
<feature type="compositionally biased region" description="Low complexity" evidence="9">
    <location>
        <begin position="320"/>
        <end position="334"/>
    </location>
</feature>
<feature type="region of interest" description="Disordered" evidence="9">
    <location>
        <begin position="824"/>
        <end position="870"/>
    </location>
</feature>
<feature type="compositionally biased region" description="Basic and acidic residues" evidence="9">
    <location>
        <begin position="147"/>
        <end position="167"/>
    </location>
</feature>
<feature type="compositionally biased region" description="Basic and acidic residues" evidence="9">
    <location>
        <begin position="403"/>
        <end position="414"/>
    </location>
</feature>
<dbReference type="SMART" id="SM00249">
    <property type="entry name" value="PHD"/>
    <property type="match status" value="1"/>
</dbReference>
<dbReference type="PROSITE" id="PS51136">
    <property type="entry name" value="WAC"/>
    <property type="match status" value="1"/>
</dbReference>
<keyword evidence="2" id="KW-0479">Metal-binding</keyword>
<keyword evidence="5 7" id="KW-0539">Nucleus</keyword>
<evidence type="ECO:0000256" key="5">
    <source>
        <dbReference type="ARBA" id="ARBA00023242"/>
    </source>
</evidence>
<evidence type="ECO:0000256" key="4">
    <source>
        <dbReference type="ARBA" id="ARBA00022833"/>
    </source>
</evidence>
<evidence type="ECO:0000313" key="13">
    <source>
        <dbReference type="Proteomes" id="UP000694388"/>
    </source>
</evidence>
<dbReference type="Pfam" id="PF00628">
    <property type="entry name" value="PHD"/>
    <property type="match status" value="1"/>
</dbReference>
<feature type="region of interest" description="Disordered" evidence="9">
    <location>
        <begin position="714"/>
        <end position="748"/>
    </location>
</feature>
<keyword evidence="13" id="KW-1185">Reference proteome</keyword>
<dbReference type="InterPro" id="IPR013136">
    <property type="entry name" value="WSTF_Acf1_Cbp146"/>
</dbReference>
<reference evidence="12" key="1">
    <citation type="submission" date="2025-08" db="UniProtKB">
        <authorList>
            <consortium name="Ensembl"/>
        </authorList>
    </citation>
    <scope>IDENTIFICATION</scope>
</reference>
<evidence type="ECO:0000256" key="7">
    <source>
        <dbReference type="PROSITE-ProRule" id="PRU00475"/>
    </source>
</evidence>
<reference evidence="12" key="2">
    <citation type="submission" date="2025-09" db="UniProtKB">
        <authorList>
            <consortium name="Ensembl"/>
        </authorList>
    </citation>
    <scope>IDENTIFICATION</scope>
</reference>
<dbReference type="PANTHER" id="PTHR46802">
    <property type="entry name" value="TYROSINE-PROTEIN KINASE BAZ1B"/>
    <property type="match status" value="1"/>
</dbReference>
<keyword evidence="8" id="KW-0175">Coiled coil</keyword>
<dbReference type="SUPFAM" id="SSF57903">
    <property type="entry name" value="FYVE/PHD zinc finger"/>
    <property type="match status" value="1"/>
</dbReference>
<dbReference type="Pfam" id="PF15612">
    <property type="entry name" value="WHIM1"/>
    <property type="match status" value="1"/>
</dbReference>
<dbReference type="PROSITE" id="PS50016">
    <property type="entry name" value="ZF_PHD_2"/>
    <property type="match status" value="1"/>
</dbReference>
<dbReference type="OMA" id="TEFIACY"/>
<name>A0A8C4NBM9_EPTBU</name>
<feature type="compositionally biased region" description="Basic and acidic residues" evidence="9">
    <location>
        <begin position="384"/>
        <end position="394"/>
    </location>
</feature>
<feature type="compositionally biased region" description="Polar residues" evidence="9">
    <location>
        <begin position="1308"/>
        <end position="1327"/>
    </location>
</feature>
<feature type="compositionally biased region" description="Basic residues" evidence="9">
    <location>
        <begin position="1623"/>
        <end position="1632"/>
    </location>
</feature>
<evidence type="ECO:0000259" key="11">
    <source>
        <dbReference type="PROSITE" id="PS51136"/>
    </source>
</evidence>
<feature type="domain" description="WAC" evidence="11">
    <location>
        <begin position="20"/>
        <end position="127"/>
    </location>
</feature>
<proteinExistence type="predicted"/>
<feature type="region of interest" description="Disordered" evidence="9">
    <location>
        <begin position="311"/>
        <end position="334"/>
    </location>
</feature>
<sequence length="1681" mass="188688">MAPLLGRKPFPLGSRDVGSEFKYKISHTGEVFSDKDEFDERVAMYAARNWTCRSTGSSALTHQEAWEEEQEVQQLLAEEYPTWFEQPVLQLCQHSMYPLERLVNEAYTTIMTRLALGEICEYKVGSKEPVPATIEAVYPIDGGDTQGAKDGESTQELKEDPATHKEGQSVVSENANPTKSTLGNQATSNAGTTLTARRSPRKLPTSMNKPKEKQWVPPRLLPHSYDIRLQDGTQVKMVPGSELLRSERPPTKEIMRYFIRHHGARAGYGDRSPWVVDQEAALRFSLVPRLNDEELKVFYCPRNVGQCRRRKANHSLNDRSSLSSLSSTCTPSSSCRHVHLNGASPSHPLSGSETSSELTLAEIIARVGSGKGVGDVKKKKKKYSEKTEKENEVNKRKKQSYSGKDRQGKMDMKQKPRVGKCGTQQETGKVKDKKQQLRQLTLMEAGVQHVGGLGSKRRKEAGLAPAALRLLRFYQQYHDRTDKRNTLSHLLTAAAKELGSEGQRAIFPAELRAMVERRCETLAERHRLAIMSAEEREAVVAQRREKAAQKIRERAREKRRVEMEMKRQRRQRVEDLHLNGTPGSLPLPQPFPIHSSIGLSFGDIAMVTDFFNCYDGLLTVPKNESWTFHTKPITAQLLTETLVSGASAEQTLGHLLAVLLGALLWGSLGTPETGREGLRCSLTELGFHLSDLPIDPYIAPELARLCLRRTTYSSGSESDSFSNGVDDDIDNVTEPTTRSDSPEKEHRNTGYAVETLHQHGKFDERELSSELLLRLETSEFWELDPRDKLSVLQALCHRLLVAGPAQDYVDSLQRSASDLWKDRIAMQKQQNDRRREEKEQRKKDREAGQTAQGKKDKAQPSALTETGHLVNGGSGALVQVFKSQRLLGMKMREKEKEAEAERLCMQKKEAEAANIIQQRQVLEKAFQEGVTRARLVCRRIPLGTDRYHSRYWLFSESIPGLFVETGWAAFTDYTYSTTSESPLHSQSDEDSSSNEAELEGTEGDIPQNLEKTFPPVGANKWFLYASERSLHALVASLLPQGIRESNLRETIIKRWNDILSSVQQAQKQQQQQHSSLDLNPEVNNVKPCSREALCTQMREVGDKLCNSQLGQLANPVEWEQQIGDAWAPGDFADPLLALQAAVLPRYLRGTLGGGSSSTGAESNRKTGLLRWRVAVREAMTFSRLHFLLAMLNACVDWGLSAKLAHCRVCRGKGDDNRLLAVCEICRKAFHVGCLRPALLELPDGPWHCPGCQPQAPRRTAATPKTEEGVSSDEEVESASGSEDKEPLVIGGLTLRPRKVEKGRRGQAPYTQQQMGQRHEGGSNSSRWLRSKPPPPPTDTDTQAAEELARCEAIANRLLRFRYSQPFRRKSPPSLSSIASRCRSSSYSSACEFLKETLHVLAYRPASGHRQVSMCQKFTTVDMEVAAKRTGDLFRQLVQHELPRLADILEAKEEDDEEEEEEEEEEGSCEKMSETETEGESLEDTDDDTEPDMWEADVEVESKSRGCRATISRGVKTLRRKKEMLMRKYRAGGGSSDDTSEDDSESVSSEDSAPRRKRKWREPEPRKHRKKEIIVRKVRRKDSATADKKRKELVTRKSNKNARKPNEARKTGMRQSVGAESGKKVSRRARHSQSLKTGNEDASNGESVCNSKVRVSKSNGRAPRAQHSVLHRACSEMGTYNV</sequence>
<dbReference type="InterPro" id="IPR047174">
    <property type="entry name" value="BAZ1B"/>
</dbReference>
<feature type="coiled-coil region" evidence="8">
    <location>
        <begin position="544"/>
        <end position="571"/>
    </location>
</feature>
<feature type="compositionally biased region" description="Acidic residues" evidence="9">
    <location>
        <begin position="1451"/>
        <end position="1466"/>
    </location>
</feature>
<dbReference type="Pfam" id="PF10537">
    <property type="entry name" value="WAC_Acf1_DNA_bd"/>
    <property type="match status" value="1"/>
</dbReference>
<dbReference type="GeneTree" id="ENSGT00940000156831"/>
<feature type="compositionally biased region" description="Basic and acidic residues" evidence="9">
    <location>
        <begin position="824"/>
        <end position="858"/>
    </location>
</feature>
<evidence type="ECO:0000256" key="8">
    <source>
        <dbReference type="SAM" id="Coils"/>
    </source>
</evidence>
<evidence type="ECO:0000256" key="1">
    <source>
        <dbReference type="ARBA" id="ARBA00004123"/>
    </source>
</evidence>
<dbReference type="Gene3D" id="3.30.40.10">
    <property type="entry name" value="Zinc/RING finger domain, C3HC4 (zinc finger)"/>
    <property type="match status" value="1"/>
</dbReference>
<evidence type="ECO:0000256" key="3">
    <source>
        <dbReference type="ARBA" id="ARBA00022771"/>
    </source>
</evidence>
<dbReference type="InterPro" id="IPR028941">
    <property type="entry name" value="WHIM2_dom"/>
</dbReference>
<feature type="compositionally biased region" description="Acidic residues" evidence="9">
    <location>
        <begin position="988"/>
        <end position="1002"/>
    </location>
</feature>
<feature type="compositionally biased region" description="Acidic residues" evidence="9">
    <location>
        <begin position="1474"/>
        <end position="1498"/>
    </location>
</feature>
<keyword evidence="3 6" id="KW-0863">Zinc-finger</keyword>
<dbReference type="InterPro" id="IPR011011">
    <property type="entry name" value="Znf_FYVE_PHD"/>
</dbReference>
<dbReference type="InterPro" id="IPR028942">
    <property type="entry name" value="WHIM1_dom"/>
</dbReference>
<dbReference type="GO" id="GO:0006974">
    <property type="term" value="P:DNA damage response"/>
    <property type="evidence" value="ECO:0007669"/>
    <property type="project" value="TreeGrafter"/>
</dbReference>
<evidence type="ECO:0000256" key="9">
    <source>
        <dbReference type="SAM" id="MobiDB-lite"/>
    </source>
</evidence>
<feature type="region of interest" description="Disordered" evidence="9">
    <location>
        <begin position="1253"/>
        <end position="1344"/>
    </location>
</feature>
<dbReference type="InterPro" id="IPR001965">
    <property type="entry name" value="Znf_PHD"/>
</dbReference>
<organism evidence="12 13">
    <name type="scientific">Eptatretus burgeri</name>
    <name type="common">Inshore hagfish</name>
    <dbReference type="NCBI Taxonomy" id="7764"/>
    <lineage>
        <taxon>Eukaryota</taxon>
        <taxon>Metazoa</taxon>
        <taxon>Chordata</taxon>
        <taxon>Craniata</taxon>
        <taxon>Vertebrata</taxon>
        <taxon>Cyclostomata</taxon>
        <taxon>Myxini</taxon>
        <taxon>Myxiniformes</taxon>
        <taxon>Myxinidae</taxon>
        <taxon>Eptatretinae</taxon>
        <taxon>Eptatretus</taxon>
    </lineage>
</organism>
<comment type="subcellular location">
    <subcellularLocation>
        <location evidence="1 7">Nucleus</location>
    </subcellularLocation>
</comment>
<feature type="compositionally biased region" description="Basic residues" evidence="9">
    <location>
        <begin position="1554"/>
        <end position="1579"/>
    </location>
</feature>
<dbReference type="InterPro" id="IPR013083">
    <property type="entry name" value="Znf_RING/FYVE/PHD"/>
</dbReference>
<feature type="region of interest" description="Disordered" evidence="9">
    <location>
        <begin position="978"/>
        <end position="1010"/>
    </location>
</feature>
<accession>A0A8C4NBM9</accession>
<dbReference type="Proteomes" id="UP000694388">
    <property type="component" value="Unplaced"/>
</dbReference>
<evidence type="ECO:0000259" key="10">
    <source>
        <dbReference type="PROSITE" id="PS50016"/>
    </source>
</evidence>
<feature type="coiled-coil region" evidence="8">
    <location>
        <begin position="891"/>
        <end position="925"/>
    </location>
</feature>
<feature type="region of interest" description="Disordered" evidence="9">
    <location>
        <begin position="1449"/>
        <end position="1681"/>
    </location>
</feature>
<feature type="compositionally biased region" description="Basic residues" evidence="9">
    <location>
        <begin position="1515"/>
        <end position="1529"/>
    </location>
</feature>
<dbReference type="PANTHER" id="PTHR46802:SF1">
    <property type="entry name" value="TYROSINE-PROTEIN KINASE BAZ1B"/>
    <property type="match status" value="1"/>
</dbReference>
<dbReference type="GO" id="GO:0008270">
    <property type="term" value="F:zinc ion binding"/>
    <property type="evidence" value="ECO:0007669"/>
    <property type="project" value="UniProtKB-KW"/>
</dbReference>
<dbReference type="GO" id="GO:0140801">
    <property type="term" value="F:histone H2AXY142 kinase activity"/>
    <property type="evidence" value="ECO:0007669"/>
    <property type="project" value="InterPro"/>
</dbReference>
<dbReference type="GO" id="GO:0042393">
    <property type="term" value="F:histone binding"/>
    <property type="evidence" value="ECO:0007669"/>
    <property type="project" value="TreeGrafter"/>
</dbReference>
<evidence type="ECO:0000256" key="2">
    <source>
        <dbReference type="ARBA" id="ARBA00022723"/>
    </source>
</evidence>
<feature type="compositionally biased region" description="Polar residues" evidence="9">
    <location>
        <begin position="1633"/>
        <end position="1649"/>
    </location>
</feature>
<evidence type="ECO:0008006" key="14">
    <source>
        <dbReference type="Google" id="ProtNLM"/>
    </source>
</evidence>
<dbReference type="GO" id="GO:0090535">
    <property type="term" value="C:WICH complex"/>
    <property type="evidence" value="ECO:0007669"/>
    <property type="project" value="InterPro"/>
</dbReference>
<dbReference type="InterPro" id="IPR019787">
    <property type="entry name" value="Znf_PHD-finger"/>
</dbReference>
<keyword evidence="4" id="KW-0862">Zinc</keyword>
<evidence type="ECO:0000256" key="6">
    <source>
        <dbReference type="PROSITE-ProRule" id="PRU00146"/>
    </source>
</evidence>